<dbReference type="EMBL" id="LN853351">
    <property type="protein sequence ID" value="CRY95706.1"/>
    <property type="molecule type" value="Genomic_DNA"/>
</dbReference>
<keyword evidence="1" id="KW-1133">Transmembrane helix</keyword>
<dbReference type="SUPFAM" id="SSF103473">
    <property type="entry name" value="MFS general substrate transporter"/>
    <property type="match status" value="1"/>
</dbReference>
<feature type="transmembrane region" description="Helical" evidence="1">
    <location>
        <begin position="174"/>
        <end position="192"/>
    </location>
</feature>
<name>A0A0H5Q158_9ZZZZ</name>
<reference evidence="2" key="2">
    <citation type="submission" date="2015-07" db="EMBL/GenBank/DDBJ databases">
        <title>Plasmids, circular viruses and viroids from rat gut.</title>
        <authorList>
            <person name="Jorgensen T.J."/>
            <person name="Hansen M.A."/>
            <person name="Xu Z."/>
            <person name="Tabak M.A."/>
            <person name="Sorensen S.J."/>
            <person name="Hansen L.H."/>
        </authorList>
    </citation>
    <scope>NUCLEOTIDE SEQUENCE</scope>
    <source>
        <strain evidence="2">RGRH0740</strain>
    </source>
</reference>
<accession>A0A0H5Q158</accession>
<feature type="transmembrane region" description="Helical" evidence="1">
    <location>
        <begin position="225"/>
        <end position="246"/>
    </location>
</feature>
<keyword evidence="1" id="KW-0472">Membrane</keyword>
<feature type="transmembrane region" description="Helical" evidence="1">
    <location>
        <begin position="258"/>
        <end position="278"/>
    </location>
</feature>
<evidence type="ECO:0000256" key="1">
    <source>
        <dbReference type="SAM" id="Phobius"/>
    </source>
</evidence>
<organism evidence="2">
    <name type="scientific">uncultured prokaryote</name>
    <dbReference type="NCBI Taxonomy" id="198431"/>
    <lineage>
        <taxon>unclassified sequences</taxon>
        <taxon>environmental samples</taxon>
    </lineage>
</organism>
<dbReference type="Gene3D" id="1.20.1250.20">
    <property type="entry name" value="MFS general substrate transporter like domains"/>
    <property type="match status" value="1"/>
</dbReference>
<feature type="transmembrane region" description="Helical" evidence="1">
    <location>
        <begin position="199"/>
        <end position="219"/>
    </location>
</feature>
<evidence type="ECO:0000313" key="2">
    <source>
        <dbReference type="EMBL" id="CRY95706.1"/>
    </source>
</evidence>
<proteinExistence type="predicted"/>
<protein>
    <recommendedName>
        <fullName evidence="3">Major facilitator superfamily (MFS) profile domain-containing protein</fullName>
    </recommendedName>
</protein>
<evidence type="ECO:0008006" key="3">
    <source>
        <dbReference type="Google" id="ProtNLM"/>
    </source>
</evidence>
<dbReference type="InterPro" id="IPR036259">
    <property type="entry name" value="MFS_trans_sf"/>
</dbReference>
<dbReference type="AlphaFoldDB" id="A0A0H5Q158"/>
<reference evidence="2" key="1">
    <citation type="submission" date="2015-06" db="EMBL/GenBank/DDBJ databases">
        <authorList>
            <person name="Joergensen T."/>
        </authorList>
    </citation>
    <scope>NUCLEOTIDE SEQUENCE</scope>
    <source>
        <strain evidence="2">RGRH0740</strain>
    </source>
</reference>
<feature type="transmembrane region" description="Helical" evidence="1">
    <location>
        <begin position="284"/>
        <end position="307"/>
    </location>
</feature>
<keyword evidence="1" id="KW-0812">Transmembrane</keyword>
<sequence>MSLRITGAVIDGREYSDKYMFSDGRPVVVDGYLHIAGFYIDGDWVEPRTLVIDGDTVMEARNVLRNSAGQLKIQADPHKPVTVAKAGQTVRFDDYPELTIVTGVEAVSEFSLIEPSNKLVTSHLAHDKDNTGIYSVERPNRLPSVTSSQEIDLQYTCRLNTASAQYQRAGDRTGILMAVQAVVAMAWIMVLGRIRSRRVAYSVSLVLGALGFWSVGAFHSPGLLILSWALMGCAWGAMITLPAKLLEEVCPTVTRIMVLIPQIIAALCGGWLIITTGYAADGAPATVCMFSVGAVLLIVGAAAVWLIRENKQ</sequence>